<protein>
    <submittedName>
        <fullName evidence="2">tRNA-specific adenosine deaminase</fullName>
    </submittedName>
</protein>
<dbReference type="OrthoDB" id="9802676at2"/>
<dbReference type="InterPro" id="IPR016193">
    <property type="entry name" value="Cytidine_deaminase-like"/>
</dbReference>
<evidence type="ECO:0000259" key="1">
    <source>
        <dbReference type="PROSITE" id="PS51747"/>
    </source>
</evidence>
<proteinExistence type="predicted"/>
<dbReference type="Pfam" id="PF00383">
    <property type="entry name" value="dCMP_cyt_deam_1"/>
    <property type="match status" value="1"/>
</dbReference>
<dbReference type="InterPro" id="IPR002125">
    <property type="entry name" value="CMP_dCMP_dom"/>
</dbReference>
<gene>
    <name evidence="2" type="ORF">CWI81_11175</name>
</gene>
<feature type="domain" description="CMP/dCMP-type deaminase" evidence="1">
    <location>
        <begin position="9"/>
        <end position="118"/>
    </location>
</feature>
<dbReference type="AlphaFoldDB" id="A0A432Z6P9"/>
<dbReference type="Gene3D" id="3.40.140.10">
    <property type="entry name" value="Cytidine Deaminase, domain 2"/>
    <property type="match status" value="1"/>
</dbReference>
<name>A0A432Z6P9_9GAMM</name>
<accession>A0A432Z6P9</accession>
<evidence type="ECO:0000313" key="2">
    <source>
        <dbReference type="EMBL" id="RUO73582.1"/>
    </source>
</evidence>
<dbReference type="PROSITE" id="PS51747">
    <property type="entry name" value="CYT_DCMP_DEAMINASES_2"/>
    <property type="match status" value="1"/>
</dbReference>
<dbReference type="RefSeq" id="WP_126785387.1">
    <property type="nucleotide sequence ID" value="NZ_PIQF01000004.1"/>
</dbReference>
<organism evidence="2 3">
    <name type="scientific">Idiomarina seosinensis</name>
    <dbReference type="NCBI Taxonomy" id="281739"/>
    <lineage>
        <taxon>Bacteria</taxon>
        <taxon>Pseudomonadati</taxon>
        <taxon>Pseudomonadota</taxon>
        <taxon>Gammaproteobacteria</taxon>
        <taxon>Alteromonadales</taxon>
        <taxon>Idiomarinaceae</taxon>
        <taxon>Idiomarina</taxon>
    </lineage>
</organism>
<evidence type="ECO:0000313" key="3">
    <source>
        <dbReference type="Proteomes" id="UP000287908"/>
    </source>
</evidence>
<dbReference type="PANTHER" id="PTHR11079:SF179">
    <property type="entry name" value="TRNA(ADENINE(34)) DEAMINASE, CHLOROPLASTIC"/>
    <property type="match status" value="1"/>
</dbReference>
<sequence>MNTVDQHLSRCVELAEEALNAGDAPFGSVLVDAMGTVLREDRNRVNTVAKTYHPEIELARWAAENLSLEQRKKTVMYTSGEHCPMCSAAHGWAELGKVVYIHSTQHLTAWHQEFGLSGSRVKQLPISDVVPELEVEGPIDDLLPQMYQLHKRYISSKTG</sequence>
<reference evidence="2 3" key="1">
    <citation type="journal article" date="2011" name="Front. Microbiol.">
        <title>Genomic signatures of strain selection and enhancement in Bacillus atrophaeus var. globigii, a historical biowarfare simulant.</title>
        <authorList>
            <person name="Gibbons H.S."/>
            <person name="Broomall S.M."/>
            <person name="McNew L.A."/>
            <person name="Daligault H."/>
            <person name="Chapman C."/>
            <person name="Bruce D."/>
            <person name="Karavis M."/>
            <person name="Krepps M."/>
            <person name="McGregor P.A."/>
            <person name="Hong C."/>
            <person name="Park K.H."/>
            <person name="Akmal A."/>
            <person name="Feldman A."/>
            <person name="Lin J.S."/>
            <person name="Chang W.E."/>
            <person name="Higgs B.W."/>
            <person name="Demirev P."/>
            <person name="Lindquist J."/>
            <person name="Liem A."/>
            <person name="Fochler E."/>
            <person name="Read T.D."/>
            <person name="Tapia R."/>
            <person name="Johnson S."/>
            <person name="Bishop-Lilly K.A."/>
            <person name="Detter C."/>
            <person name="Han C."/>
            <person name="Sozhamannan S."/>
            <person name="Rosenzweig C.N."/>
            <person name="Skowronski E.W."/>
        </authorList>
    </citation>
    <scope>NUCLEOTIDE SEQUENCE [LARGE SCALE GENOMIC DNA]</scope>
    <source>
        <strain evidence="2 3">CL-SP19</strain>
    </source>
</reference>
<dbReference type="GO" id="GO:0003824">
    <property type="term" value="F:catalytic activity"/>
    <property type="evidence" value="ECO:0007669"/>
    <property type="project" value="InterPro"/>
</dbReference>
<dbReference type="SUPFAM" id="SSF53927">
    <property type="entry name" value="Cytidine deaminase-like"/>
    <property type="match status" value="1"/>
</dbReference>
<comment type="caution">
    <text evidence="2">The sequence shown here is derived from an EMBL/GenBank/DDBJ whole genome shotgun (WGS) entry which is preliminary data.</text>
</comment>
<keyword evidence="3" id="KW-1185">Reference proteome</keyword>
<dbReference type="Proteomes" id="UP000287908">
    <property type="component" value="Unassembled WGS sequence"/>
</dbReference>
<dbReference type="EMBL" id="PIQF01000004">
    <property type="protein sequence ID" value="RUO73582.1"/>
    <property type="molecule type" value="Genomic_DNA"/>
</dbReference>
<dbReference type="PANTHER" id="PTHR11079">
    <property type="entry name" value="CYTOSINE DEAMINASE FAMILY MEMBER"/>
    <property type="match status" value="1"/>
</dbReference>
<dbReference type="CDD" id="cd01285">
    <property type="entry name" value="nucleoside_deaminase"/>
    <property type="match status" value="1"/>
</dbReference>